<keyword evidence="3" id="KW-1185">Reference proteome</keyword>
<reference evidence="2" key="1">
    <citation type="submission" date="2021-01" db="UniProtKB">
        <authorList>
            <consortium name="EnsemblMetazoa"/>
        </authorList>
    </citation>
    <scope>IDENTIFICATION</scope>
</reference>
<evidence type="ECO:0000256" key="1">
    <source>
        <dbReference type="SAM" id="Phobius"/>
    </source>
</evidence>
<feature type="transmembrane region" description="Helical" evidence="1">
    <location>
        <begin position="128"/>
        <end position="144"/>
    </location>
</feature>
<name>A0A7M7JQL3_VARDE</name>
<dbReference type="EnsemblMetazoa" id="XM_022799956">
    <property type="protein sequence ID" value="XP_022655691"/>
    <property type="gene ID" value="LOC111248142"/>
</dbReference>
<feature type="transmembrane region" description="Helical" evidence="1">
    <location>
        <begin position="188"/>
        <end position="207"/>
    </location>
</feature>
<dbReference type="Proteomes" id="UP000594260">
    <property type="component" value="Unplaced"/>
</dbReference>
<organism evidence="2 3">
    <name type="scientific">Varroa destructor</name>
    <name type="common">Honeybee mite</name>
    <dbReference type="NCBI Taxonomy" id="109461"/>
    <lineage>
        <taxon>Eukaryota</taxon>
        <taxon>Metazoa</taxon>
        <taxon>Ecdysozoa</taxon>
        <taxon>Arthropoda</taxon>
        <taxon>Chelicerata</taxon>
        <taxon>Arachnida</taxon>
        <taxon>Acari</taxon>
        <taxon>Parasitiformes</taxon>
        <taxon>Mesostigmata</taxon>
        <taxon>Gamasina</taxon>
        <taxon>Dermanyssoidea</taxon>
        <taxon>Varroidae</taxon>
        <taxon>Varroa</taxon>
    </lineage>
</organism>
<evidence type="ECO:0000313" key="2">
    <source>
        <dbReference type="EnsemblMetazoa" id="XP_022655692"/>
    </source>
</evidence>
<dbReference type="AlphaFoldDB" id="A0A7M7JQL3"/>
<keyword evidence="1" id="KW-1133">Transmembrane helix</keyword>
<feature type="transmembrane region" description="Helical" evidence="1">
    <location>
        <begin position="63"/>
        <end position="85"/>
    </location>
</feature>
<proteinExistence type="predicted"/>
<dbReference type="EnsemblMetazoa" id="XM_022799957">
    <property type="protein sequence ID" value="XP_022655692"/>
    <property type="gene ID" value="LOC111248142"/>
</dbReference>
<dbReference type="RefSeq" id="XP_022655691.1">
    <property type="nucleotide sequence ID" value="XM_022799956.1"/>
</dbReference>
<evidence type="ECO:0000313" key="3">
    <source>
        <dbReference type="Proteomes" id="UP000594260"/>
    </source>
</evidence>
<dbReference type="OrthoDB" id="10398881at2759"/>
<keyword evidence="1" id="KW-0812">Transmembrane</keyword>
<protein>
    <submittedName>
        <fullName evidence="2">Uncharacterized protein</fullName>
    </submittedName>
</protein>
<dbReference type="InParanoid" id="A0A7M7JQL3"/>
<feature type="transmembrane region" description="Helical" evidence="1">
    <location>
        <begin position="105"/>
        <end position="121"/>
    </location>
</feature>
<dbReference type="RefSeq" id="XP_022655692.1">
    <property type="nucleotide sequence ID" value="XM_022799957.1"/>
</dbReference>
<sequence length="213" mass="24080">MENEETKRAPSPLKVNVTKKLHPPASAIPLVQNREEGFILSRMARGDVGLNHITIENNWMDDLLVIVCAACCTIRFTDLSYYIFFGTHQYAAMTELDIKLAVGDDVIMACLAITMFSSVVFPYKRWAVFYYFMGFVSLGLQLIARDGPDFLPKEQWKIDFLEEDIRQGYIVAATSIDVVGNSRTAMKYTIIATQVIFQLIVSVFVFGKRGLPM</sequence>
<accession>A0A7M7JQL3</accession>
<dbReference type="GeneID" id="111248142"/>
<dbReference type="KEGG" id="vde:111248142"/>
<keyword evidence="1" id="KW-0472">Membrane</keyword>